<protein>
    <submittedName>
        <fullName evidence="1">Uncharacterized protein</fullName>
    </submittedName>
</protein>
<gene>
    <name evidence="1" type="ORF">AN696_0220270</name>
</gene>
<dbReference type="EMBL" id="LJEY02000184">
    <property type="protein sequence ID" value="OEH12720.1"/>
    <property type="molecule type" value="Genomic_DNA"/>
</dbReference>
<organism evidence="1 2">
    <name type="scientific">Enterobacter asburiae</name>
    <dbReference type="NCBI Taxonomy" id="61645"/>
    <lineage>
        <taxon>Bacteria</taxon>
        <taxon>Pseudomonadati</taxon>
        <taxon>Pseudomonadota</taxon>
        <taxon>Gammaproteobacteria</taxon>
        <taxon>Enterobacterales</taxon>
        <taxon>Enterobacteriaceae</taxon>
        <taxon>Enterobacter</taxon>
        <taxon>Enterobacter cloacae complex</taxon>
    </lineage>
</organism>
<sequence>MLIKGMIMKALKIGLAGIVVIYLLINASKSQEIKSEDIPAFAKSESNVWIANTLGQPGADVIKSSTYYLKREIPEEDIVYGYLCGTITTGERFFTEVSINKRKHTSGIFKNMIFDKRNAKTFNQIWNTECK</sequence>
<dbReference type="Proteomes" id="UP000050495">
    <property type="component" value="Unassembled WGS sequence"/>
</dbReference>
<reference evidence="1 2" key="1">
    <citation type="submission" date="2016-04" db="EMBL/GenBank/DDBJ databases">
        <authorList>
            <person name="Osei Sekyere J."/>
            <person name="Sivertsen A."/>
            <person name="Pedersen A.T."/>
            <person name="Sundsfjord A."/>
        </authorList>
    </citation>
    <scope>NUCLEOTIDE SEQUENCE [LARGE SCALE GENOMIC DNA]</scope>
    <source>
        <strain evidence="1 2">ST435:939705067</strain>
    </source>
</reference>
<comment type="caution">
    <text evidence="1">The sequence shown here is derived from an EMBL/GenBank/DDBJ whole genome shotgun (WGS) entry which is preliminary data.</text>
</comment>
<proteinExistence type="predicted"/>
<evidence type="ECO:0000313" key="1">
    <source>
        <dbReference type="EMBL" id="OEH12720.1"/>
    </source>
</evidence>
<dbReference type="AlphaFoldDB" id="A0AB36FA28"/>
<accession>A0AB36FA28</accession>
<name>A0AB36FA28_ENTAS</name>
<evidence type="ECO:0000313" key="2">
    <source>
        <dbReference type="Proteomes" id="UP000050495"/>
    </source>
</evidence>